<evidence type="ECO:0008006" key="3">
    <source>
        <dbReference type="Google" id="ProtNLM"/>
    </source>
</evidence>
<dbReference type="EMBL" id="BNJF01000001">
    <property type="protein sequence ID" value="GHO42511.1"/>
    <property type="molecule type" value="Genomic_DNA"/>
</dbReference>
<evidence type="ECO:0000313" key="2">
    <source>
        <dbReference type="Proteomes" id="UP000612362"/>
    </source>
</evidence>
<dbReference type="CDD" id="cd03062">
    <property type="entry name" value="TRX_Fd_Sucrase"/>
    <property type="match status" value="1"/>
</dbReference>
<dbReference type="InterPro" id="IPR009737">
    <property type="entry name" value="Aim32/Apd1-like"/>
</dbReference>
<dbReference type="PANTHER" id="PTHR31902:SF22">
    <property type="entry name" value="SLL1203 PROTEIN"/>
    <property type="match status" value="1"/>
</dbReference>
<dbReference type="SUPFAM" id="SSF52833">
    <property type="entry name" value="Thioredoxin-like"/>
    <property type="match status" value="1"/>
</dbReference>
<dbReference type="RefSeq" id="WP_220192047.1">
    <property type="nucleotide sequence ID" value="NZ_BNJF01000001.1"/>
</dbReference>
<accession>A0A8J3HV27</accession>
<dbReference type="InterPro" id="IPR010350">
    <property type="entry name" value="Aim32/Apd1-like_bac"/>
</dbReference>
<dbReference type="AlphaFoldDB" id="A0A8J3HV27"/>
<keyword evidence="2" id="KW-1185">Reference proteome</keyword>
<comment type="caution">
    <text evidence="1">The sequence shown here is derived from an EMBL/GenBank/DDBJ whole genome shotgun (WGS) entry which is preliminary data.</text>
</comment>
<protein>
    <recommendedName>
        <fullName evidence="3">Sucrase ferredoxin</fullName>
    </recommendedName>
</protein>
<dbReference type="PANTHER" id="PTHR31902">
    <property type="entry name" value="ACTIN PATCHES DISTAL PROTEIN 1"/>
    <property type="match status" value="1"/>
</dbReference>
<name>A0A8J3HV27_9CHLR</name>
<gene>
    <name evidence="1" type="ORF">KSX_06740</name>
</gene>
<reference evidence="1" key="1">
    <citation type="submission" date="2020-10" db="EMBL/GenBank/DDBJ databases">
        <title>Taxonomic study of unclassified bacteria belonging to the class Ktedonobacteria.</title>
        <authorList>
            <person name="Yabe S."/>
            <person name="Wang C.M."/>
            <person name="Zheng Y."/>
            <person name="Sakai Y."/>
            <person name="Cavaletti L."/>
            <person name="Monciardini P."/>
            <person name="Donadio S."/>
        </authorList>
    </citation>
    <scope>NUCLEOTIDE SEQUENCE</scope>
    <source>
        <strain evidence="1">SOSP1-1</strain>
    </source>
</reference>
<dbReference type="Proteomes" id="UP000612362">
    <property type="component" value="Unassembled WGS sequence"/>
</dbReference>
<proteinExistence type="predicted"/>
<dbReference type="Pfam" id="PF06999">
    <property type="entry name" value="Suc_Fer-like"/>
    <property type="match status" value="1"/>
</dbReference>
<dbReference type="Gene3D" id="3.40.30.10">
    <property type="entry name" value="Glutaredoxin"/>
    <property type="match status" value="1"/>
</dbReference>
<evidence type="ECO:0000313" key="1">
    <source>
        <dbReference type="EMBL" id="GHO42511.1"/>
    </source>
</evidence>
<organism evidence="1 2">
    <name type="scientific">Ktedonospora formicarum</name>
    <dbReference type="NCBI Taxonomy" id="2778364"/>
    <lineage>
        <taxon>Bacteria</taxon>
        <taxon>Bacillati</taxon>
        <taxon>Chloroflexota</taxon>
        <taxon>Ktedonobacteria</taxon>
        <taxon>Ktedonobacterales</taxon>
        <taxon>Ktedonobacteraceae</taxon>
        <taxon>Ktedonospora</taxon>
    </lineage>
</organism>
<sequence>MSERTFCAQVCRKEQEPFIGTAAYVDAWLLIEYTGAWQRSAVSSSALPEVVKQWLSEQNEALPRLRVQFIKQHSKPIDHPTCFLAFTRNGDAHLYRFSLEHYEDLLTLDLNDVIQNEQAYQASCYNQPLYLVCTHGKHDSCCAKFGLPIYNELVSLAGEQVWQSSHVGGDKFAANVLCFPHGLYYGYVTRSDVAHIVERYQQQQVYLERYRGQSCYSPIVQAAEYFLRSQTGNSDLQAFRLQEIRSPQTDNPLVFVSFLEVLSGRLHMITLEREVREVTSYSSCKGLWAHPVPYFHMRQYSIMDNPALVSAR</sequence>
<dbReference type="InterPro" id="IPR036249">
    <property type="entry name" value="Thioredoxin-like_sf"/>
</dbReference>
<dbReference type="PIRSF" id="PIRSF035042">
    <property type="entry name" value="UCP035042_thirdx"/>
    <property type="match status" value="1"/>
</dbReference>